<gene>
    <name evidence="3" type="ORF">ABIA69_004788</name>
</gene>
<evidence type="ECO:0000259" key="2">
    <source>
        <dbReference type="Pfam" id="PF02517"/>
    </source>
</evidence>
<feature type="transmembrane region" description="Helical" evidence="1">
    <location>
        <begin position="346"/>
        <end position="369"/>
    </location>
</feature>
<dbReference type="InterPro" id="IPR003675">
    <property type="entry name" value="Rce1/LyrA-like_dom"/>
</dbReference>
<accession>A0ABV2PSH4</accession>
<reference evidence="3 4" key="1">
    <citation type="submission" date="2024-06" db="EMBL/GenBank/DDBJ databases">
        <title>Sorghum-associated microbial communities from plants grown in Nebraska, USA.</title>
        <authorList>
            <person name="Schachtman D."/>
        </authorList>
    </citation>
    <scope>NUCLEOTIDE SEQUENCE [LARGE SCALE GENOMIC DNA]</scope>
    <source>
        <strain evidence="3 4">736</strain>
    </source>
</reference>
<feature type="transmembrane region" description="Helical" evidence="1">
    <location>
        <begin position="410"/>
        <end position="428"/>
    </location>
</feature>
<dbReference type="EMBL" id="JBEPSB010000051">
    <property type="protein sequence ID" value="MET4563568.1"/>
    <property type="molecule type" value="Genomic_DNA"/>
</dbReference>
<protein>
    <recommendedName>
        <fullName evidence="2">CAAX prenyl protease 2/Lysostaphin resistance protein A-like domain-containing protein</fullName>
    </recommendedName>
</protein>
<keyword evidence="1" id="KW-0472">Membrane</keyword>
<feature type="domain" description="CAAX prenyl protease 2/Lysostaphin resistance protein A-like" evidence="2">
    <location>
        <begin position="356"/>
        <end position="445"/>
    </location>
</feature>
<name>A0ABV2PSH4_9BACI</name>
<keyword evidence="1" id="KW-0812">Transmembrane</keyword>
<organism evidence="3 4">
    <name type="scientific">Lysinibacillus parviboronicapiens</name>
    <dbReference type="NCBI Taxonomy" id="436516"/>
    <lineage>
        <taxon>Bacteria</taxon>
        <taxon>Bacillati</taxon>
        <taxon>Bacillota</taxon>
        <taxon>Bacilli</taxon>
        <taxon>Bacillales</taxon>
        <taxon>Bacillaceae</taxon>
        <taxon>Lysinibacillus</taxon>
    </lineage>
</organism>
<feature type="transmembrane region" description="Helical" evidence="1">
    <location>
        <begin position="381"/>
        <end position="398"/>
    </location>
</feature>
<comment type="caution">
    <text evidence="3">The sequence shown here is derived from an EMBL/GenBank/DDBJ whole genome shotgun (WGS) entry which is preliminary data.</text>
</comment>
<feature type="transmembrane region" description="Helical" evidence="1">
    <location>
        <begin position="269"/>
        <end position="290"/>
    </location>
</feature>
<feature type="transmembrane region" description="Helical" evidence="1">
    <location>
        <begin position="459"/>
        <end position="476"/>
    </location>
</feature>
<feature type="transmembrane region" description="Helical" evidence="1">
    <location>
        <begin position="310"/>
        <end position="334"/>
    </location>
</feature>
<dbReference type="Pfam" id="PF02517">
    <property type="entry name" value="Rce1-like"/>
    <property type="match status" value="1"/>
</dbReference>
<proteinExistence type="predicted"/>
<feature type="transmembrane region" description="Helical" evidence="1">
    <location>
        <begin position="208"/>
        <end position="232"/>
    </location>
</feature>
<keyword evidence="4" id="KW-1185">Reference proteome</keyword>
<evidence type="ECO:0000313" key="4">
    <source>
        <dbReference type="Proteomes" id="UP001549363"/>
    </source>
</evidence>
<dbReference type="RefSeq" id="WP_354473347.1">
    <property type="nucleotide sequence ID" value="NZ_JBEPSB010000051.1"/>
</dbReference>
<sequence>MFKRNKQLSIITALSLAIYILLLLFGSFKTEYPLTDFTKTDIYQYLGTESEKLKLPPFSPEAISMDAKANNSIGRYVEKNQFNKDQLALLQQEVPLYSIEINADKQVYQINPVTGQLTMASGIQMPVSGQNGIDNFVKSYFGEEYVSQTKEVSDNGIFEDWDQKYVFTAPTSRNDITKVIEIYTINDAIVKFQHFGEANEFPLTEESIWAMITETFSALLLGVLLLIVTVQLIKRLRKKQIETFFWPFLWSALVGFSSFFLASAKEGSITGLGVLGSAVMAYLTFATLLIRWKKSTESKDTNILEWKNSIFQGFLFMLIGFSLTELFLFVAGIFGAWKSPVLNYDLLINVNPWILPIVPLFIGLSAAIWEEAVFRRYMIPFFDRFSVVASVILTSFFWGIQHLSYDVYPWYLRIIEFMIIGSFFYFIYKKFGFKTAIFCHYFYNSLFTSLFLFRLDLKVGFVALILSISPLLVLLLKTKSQEARMKERC</sequence>
<feature type="transmembrane region" description="Helical" evidence="1">
    <location>
        <begin position="435"/>
        <end position="453"/>
    </location>
</feature>
<dbReference type="Proteomes" id="UP001549363">
    <property type="component" value="Unassembled WGS sequence"/>
</dbReference>
<evidence type="ECO:0000256" key="1">
    <source>
        <dbReference type="SAM" id="Phobius"/>
    </source>
</evidence>
<feature type="transmembrane region" description="Helical" evidence="1">
    <location>
        <begin position="244"/>
        <end position="263"/>
    </location>
</feature>
<keyword evidence="1" id="KW-1133">Transmembrane helix</keyword>
<evidence type="ECO:0000313" key="3">
    <source>
        <dbReference type="EMBL" id="MET4563568.1"/>
    </source>
</evidence>